<sequence length="429" mass="49357">MFRLGRQYFRGYLKIRITGYSPERFLNLCHYHQIRIWGIMPKDGGYELYLSLTDLYRLKPILRKSGTHFKMIRRYGFPFFLAESQKRIPYFAGGILCVLLIFFYTCFVWQIKISGTHSYSEEEIRRFLWEHKVSVGSLNRRIDCKATDLLLRNAFDRIVWVTTSIEGGCLKVQIREKEEQLEVIGNSDSVSEDGSKDAGDETQDAMDLVAAKDGTITEIITRNGVPLVKAGDSVKKGQILVSGQIPIYNDSKEIIAYEACQADADILAKTTLDYADSLSLAYQWKDYEKKSALPVFFLQINGMRIQSGKIKRNQKKMEVFSTERTFGEDTIFPITCGKIIRQKYTQKEKKYSREELQKILTERFQEFREGTEKKGVQITGNSVKIHIGENQATARGTVRMTEPIGERSPSHILTLEERNETNESFGNND</sequence>
<proteinExistence type="predicted"/>
<name>A0A391P108_9FIRM</name>
<feature type="compositionally biased region" description="Basic and acidic residues" evidence="1">
    <location>
        <begin position="404"/>
        <end position="421"/>
    </location>
</feature>
<organism evidence="3 4">
    <name type="scientific">Mediterraneibacter butyricigenes</name>
    <dbReference type="NCBI Taxonomy" id="2316025"/>
    <lineage>
        <taxon>Bacteria</taxon>
        <taxon>Bacillati</taxon>
        <taxon>Bacillota</taxon>
        <taxon>Clostridia</taxon>
        <taxon>Lachnospirales</taxon>
        <taxon>Lachnospiraceae</taxon>
        <taxon>Mediterraneibacter</taxon>
    </lineage>
</organism>
<accession>A0A391P108</accession>
<keyword evidence="2" id="KW-0472">Membrane</keyword>
<dbReference type="Pfam" id="PF06898">
    <property type="entry name" value="YqfD"/>
    <property type="match status" value="1"/>
</dbReference>
<evidence type="ECO:0000256" key="1">
    <source>
        <dbReference type="SAM" id="MobiDB-lite"/>
    </source>
</evidence>
<feature type="region of interest" description="Disordered" evidence="1">
    <location>
        <begin position="400"/>
        <end position="429"/>
    </location>
</feature>
<keyword evidence="2" id="KW-0812">Transmembrane</keyword>
<dbReference type="AlphaFoldDB" id="A0A391P108"/>
<gene>
    <name evidence="3" type="primary">yqfD</name>
    <name evidence="3" type="ORF">KGMB01110_00120</name>
</gene>
<protein>
    <recommendedName>
        <fullName evidence="5">Sporulation protein YqfD</fullName>
    </recommendedName>
</protein>
<dbReference type="Proteomes" id="UP000265643">
    <property type="component" value="Unassembled WGS sequence"/>
</dbReference>
<comment type="caution">
    <text evidence="3">The sequence shown here is derived from an EMBL/GenBank/DDBJ whole genome shotgun (WGS) entry which is preliminary data.</text>
</comment>
<evidence type="ECO:0000313" key="4">
    <source>
        <dbReference type="Proteomes" id="UP000265643"/>
    </source>
</evidence>
<feature type="transmembrane region" description="Helical" evidence="2">
    <location>
        <begin position="90"/>
        <end position="111"/>
    </location>
</feature>
<dbReference type="EMBL" id="BHGK01000001">
    <property type="protein sequence ID" value="GCA65576.1"/>
    <property type="molecule type" value="Genomic_DNA"/>
</dbReference>
<evidence type="ECO:0000313" key="3">
    <source>
        <dbReference type="EMBL" id="GCA65576.1"/>
    </source>
</evidence>
<dbReference type="InterPro" id="IPR010690">
    <property type="entry name" value="YqfD"/>
</dbReference>
<keyword evidence="2" id="KW-1133">Transmembrane helix</keyword>
<evidence type="ECO:0000256" key="2">
    <source>
        <dbReference type="SAM" id="Phobius"/>
    </source>
</evidence>
<keyword evidence="4" id="KW-1185">Reference proteome</keyword>
<reference evidence="4" key="1">
    <citation type="submission" date="2018-09" db="EMBL/GenBank/DDBJ databases">
        <title>Draft Genome Sequence of Mediterraneibacter sp. KCTC 15684.</title>
        <authorList>
            <person name="Kim J.S."/>
            <person name="Han K.I."/>
            <person name="Suh M.K."/>
            <person name="Lee K.C."/>
            <person name="Eom M.K."/>
            <person name="Lee J.H."/>
            <person name="Park S.H."/>
            <person name="Kang S.W."/>
            <person name="Park J.E."/>
            <person name="Oh B.S."/>
            <person name="Yu S.Y."/>
            <person name="Choi S.H."/>
            <person name="Lee D.H."/>
            <person name="Yoon H."/>
            <person name="Kim B."/>
            <person name="Yang S.J."/>
            <person name="Lee J.S."/>
        </authorList>
    </citation>
    <scope>NUCLEOTIDE SEQUENCE [LARGE SCALE GENOMIC DNA]</scope>
    <source>
        <strain evidence="4">KCTC 15684</strain>
    </source>
</reference>
<evidence type="ECO:0008006" key="5">
    <source>
        <dbReference type="Google" id="ProtNLM"/>
    </source>
</evidence>